<accession>A0A0A0JAY7</accession>
<dbReference type="eggNOG" id="COG1131">
    <property type="taxonomic scope" value="Bacteria"/>
</dbReference>
<keyword evidence="7" id="KW-0472">Membrane</keyword>
<evidence type="ECO:0000259" key="10">
    <source>
        <dbReference type="PROSITE" id="PS50893"/>
    </source>
</evidence>
<keyword evidence="2" id="KW-0813">Transport</keyword>
<dbReference type="InterPro" id="IPR017871">
    <property type="entry name" value="ABC_transporter-like_CS"/>
</dbReference>
<evidence type="ECO:0000256" key="6">
    <source>
        <dbReference type="ARBA" id="ARBA00022967"/>
    </source>
</evidence>
<dbReference type="InterPro" id="IPR003439">
    <property type="entry name" value="ABC_transporter-like_ATP-bd"/>
</dbReference>
<dbReference type="GO" id="GO:0005524">
    <property type="term" value="F:ATP binding"/>
    <property type="evidence" value="ECO:0007669"/>
    <property type="project" value="UniProtKB-KW"/>
</dbReference>
<keyword evidence="6" id="KW-1278">Translocase</keyword>
<dbReference type="GO" id="GO:0005886">
    <property type="term" value="C:plasma membrane"/>
    <property type="evidence" value="ECO:0007669"/>
    <property type="project" value="UniProtKB-SubCell"/>
</dbReference>
<keyword evidence="8" id="KW-0046">Antibiotic resistance</keyword>
<dbReference type="InterPro" id="IPR027417">
    <property type="entry name" value="P-loop_NTPase"/>
</dbReference>
<evidence type="ECO:0000256" key="1">
    <source>
        <dbReference type="ARBA" id="ARBA00004202"/>
    </source>
</evidence>
<evidence type="ECO:0000313" key="12">
    <source>
        <dbReference type="Proteomes" id="UP000030002"/>
    </source>
</evidence>
<evidence type="ECO:0000256" key="2">
    <source>
        <dbReference type="ARBA" id="ARBA00022448"/>
    </source>
</evidence>
<keyword evidence="4" id="KW-0547">Nucleotide-binding</keyword>
<keyword evidence="3" id="KW-1003">Cell membrane</keyword>
<dbReference type="SMART" id="SM00382">
    <property type="entry name" value="AAA"/>
    <property type="match status" value="1"/>
</dbReference>
<dbReference type="GO" id="GO:0046677">
    <property type="term" value="P:response to antibiotic"/>
    <property type="evidence" value="ECO:0007669"/>
    <property type="project" value="UniProtKB-KW"/>
</dbReference>
<protein>
    <submittedName>
        <fullName evidence="11">ABC transporter</fullName>
    </submittedName>
</protein>
<dbReference type="RefSeq" id="WP_052109626.1">
    <property type="nucleotide sequence ID" value="NZ_AVPJ01000005.1"/>
</dbReference>
<evidence type="ECO:0000256" key="9">
    <source>
        <dbReference type="SAM" id="MobiDB-lite"/>
    </source>
</evidence>
<feature type="region of interest" description="Disordered" evidence="9">
    <location>
        <begin position="287"/>
        <end position="324"/>
    </location>
</feature>
<sequence length="324" mass="34979">MTYTKSPVIELEAVGKRYGDAHVLRELDLRLPAGVHALLGPNGAGKTTIVNILTTLIRHDSGTVRVLGLDPATEAHAIRPRISVTGQFAAVDEVLTSHENLVMMGRLLGLSARAARARAQELLARFDLEEAGGRPVSTYSGGMKRRLDLAVSLIWPPEVLFLDEPTTGLDTRSRRVLWDQIRELAREGTTVFLTTQYLEEADELAEQIAVLDHGRIVAQGSAAHLKSLVGAEVLRVSNESGDVVRELPTDGSAGALARASAEVAATDPRLRVELHRPTLDDAFLKLTGHAATPERDDEQGAGDDRDATPARELSREFNGTGASR</sequence>
<dbReference type="Pfam" id="PF00005">
    <property type="entry name" value="ABC_tran"/>
    <property type="match status" value="1"/>
</dbReference>
<evidence type="ECO:0000256" key="4">
    <source>
        <dbReference type="ARBA" id="ARBA00022741"/>
    </source>
</evidence>
<gene>
    <name evidence="11" type="ORF">N802_15380</name>
</gene>
<dbReference type="PROSITE" id="PS00211">
    <property type="entry name" value="ABC_TRANSPORTER_1"/>
    <property type="match status" value="1"/>
</dbReference>
<proteinExistence type="predicted"/>
<dbReference type="OrthoDB" id="9804819at2"/>
<reference evidence="11 12" key="1">
    <citation type="submission" date="2013-08" db="EMBL/GenBank/DDBJ databases">
        <title>The genome sequence of Knoellia sinensis.</title>
        <authorList>
            <person name="Zhu W."/>
            <person name="Wang G."/>
        </authorList>
    </citation>
    <scope>NUCLEOTIDE SEQUENCE [LARGE SCALE GENOMIC DNA]</scope>
    <source>
        <strain evidence="11 12">KCTC 19936</strain>
    </source>
</reference>
<dbReference type="AlphaFoldDB" id="A0A0A0JAY7"/>
<dbReference type="Gene3D" id="3.40.50.300">
    <property type="entry name" value="P-loop containing nucleotide triphosphate hydrolases"/>
    <property type="match status" value="1"/>
</dbReference>
<evidence type="ECO:0000256" key="3">
    <source>
        <dbReference type="ARBA" id="ARBA00022475"/>
    </source>
</evidence>
<organism evidence="11 12">
    <name type="scientific">Knoellia sinensis KCTC 19936</name>
    <dbReference type="NCBI Taxonomy" id="1385520"/>
    <lineage>
        <taxon>Bacteria</taxon>
        <taxon>Bacillati</taxon>
        <taxon>Actinomycetota</taxon>
        <taxon>Actinomycetes</taxon>
        <taxon>Micrococcales</taxon>
        <taxon>Intrasporangiaceae</taxon>
        <taxon>Knoellia</taxon>
    </lineage>
</organism>
<dbReference type="PANTHER" id="PTHR42711">
    <property type="entry name" value="ABC TRANSPORTER ATP-BINDING PROTEIN"/>
    <property type="match status" value="1"/>
</dbReference>
<feature type="compositionally biased region" description="Basic and acidic residues" evidence="9">
    <location>
        <begin position="302"/>
        <end position="315"/>
    </location>
</feature>
<evidence type="ECO:0000256" key="8">
    <source>
        <dbReference type="ARBA" id="ARBA00023251"/>
    </source>
</evidence>
<keyword evidence="12" id="KW-1185">Reference proteome</keyword>
<dbReference type="PANTHER" id="PTHR42711:SF19">
    <property type="entry name" value="DOXORUBICIN RESISTANCE ATP-BINDING PROTEIN DRRA"/>
    <property type="match status" value="1"/>
</dbReference>
<comment type="caution">
    <text evidence="11">The sequence shown here is derived from an EMBL/GenBank/DDBJ whole genome shotgun (WGS) entry which is preliminary data.</text>
</comment>
<dbReference type="STRING" id="1385520.N802_15380"/>
<keyword evidence="5" id="KW-0067">ATP-binding</keyword>
<evidence type="ECO:0000256" key="7">
    <source>
        <dbReference type="ARBA" id="ARBA00023136"/>
    </source>
</evidence>
<comment type="subcellular location">
    <subcellularLocation>
        <location evidence="1">Cell membrane</location>
        <topology evidence="1">Peripheral membrane protein</topology>
    </subcellularLocation>
</comment>
<dbReference type="PROSITE" id="PS50893">
    <property type="entry name" value="ABC_TRANSPORTER_2"/>
    <property type="match status" value="1"/>
</dbReference>
<evidence type="ECO:0000313" key="11">
    <source>
        <dbReference type="EMBL" id="KGN32791.1"/>
    </source>
</evidence>
<evidence type="ECO:0000256" key="5">
    <source>
        <dbReference type="ARBA" id="ARBA00022840"/>
    </source>
</evidence>
<feature type="domain" description="ABC transporter" evidence="10">
    <location>
        <begin position="9"/>
        <end position="238"/>
    </location>
</feature>
<dbReference type="InterPro" id="IPR050763">
    <property type="entry name" value="ABC_transporter_ATP-binding"/>
</dbReference>
<dbReference type="EMBL" id="AVPJ01000005">
    <property type="protein sequence ID" value="KGN32791.1"/>
    <property type="molecule type" value="Genomic_DNA"/>
</dbReference>
<dbReference type="FunFam" id="3.40.50.300:FF:000589">
    <property type="entry name" value="ABC transporter, ATP-binding subunit"/>
    <property type="match status" value="1"/>
</dbReference>
<dbReference type="InterPro" id="IPR003593">
    <property type="entry name" value="AAA+_ATPase"/>
</dbReference>
<dbReference type="GO" id="GO:0016887">
    <property type="term" value="F:ATP hydrolysis activity"/>
    <property type="evidence" value="ECO:0007669"/>
    <property type="project" value="InterPro"/>
</dbReference>
<dbReference type="Proteomes" id="UP000030002">
    <property type="component" value="Unassembled WGS sequence"/>
</dbReference>
<dbReference type="SUPFAM" id="SSF52540">
    <property type="entry name" value="P-loop containing nucleoside triphosphate hydrolases"/>
    <property type="match status" value="1"/>
</dbReference>
<name>A0A0A0JAY7_9MICO</name>